<dbReference type="InterPro" id="IPR016084">
    <property type="entry name" value="Haem_Oase-like_multi-hlx"/>
</dbReference>
<dbReference type="EMBL" id="JACHGK010000001">
    <property type="protein sequence ID" value="MBB6443588.1"/>
    <property type="molecule type" value="Genomic_DNA"/>
</dbReference>
<dbReference type="RefSeq" id="WP_184521596.1">
    <property type="nucleotide sequence ID" value="NZ_JACHGK010000001.1"/>
</dbReference>
<proteinExistence type="predicted"/>
<dbReference type="Pfam" id="PF11251">
    <property type="entry name" value="DUF3050"/>
    <property type="match status" value="1"/>
</dbReference>
<dbReference type="Gene3D" id="1.20.910.10">
    <property type="entry name" value="Heme oxygenase-like"/>
    <property type="match status" value="1"/>
</dbReference>
<keyword evidence="2" id="KW-1185">Reference proteome</keyword>
<gene>
    <name evidence="1" type="ORF">HNR53_000176</name>
</gene>
<evidence type="ECO:0000313" key="1">
    <source>
        <dbReference type="EMBL" id="MBB6443588.1"/>
    </source>
</evidence>
<organism evidence="1 2">
    <name type="scientific">Bacillus benzoevorans</name>
    <dbReference type="NCBI Taxonomy" id="1456"/>
    <lineage>
        <taxon>Bacteria</taxon>
        <taxon>Bacillati</taxon>
        <taxon>Bacillota</taxon>
        <taxon>Bacilli</taxon>
        <taxon>Bacillales</taxon>
        <taxon>Bacillaceae</taxon>
        <taxon>Bacillus</taxon>
    </lineage>
</organism>
<name>A0A7X0HMJ9_9BACI</name>
<protein>
    <recommendedName>
        <fullName evidence="3">DUF3050 domain-containing protein</fullName>
    </recommendedName>
</protein>
<reference evidence="1 2" key="1">
    <citation type="submission" date="2020-08" db="EMBL/GenBank/DDBJ databases">
        <title>Genomic Encyclopedia of Type Strains, Phase IV (KMG-IV): sequencing the most valuable type-strain genomes for metagenomic binning, comparative biology and taxonomic classification.</title>
        <authorList>
            <person name="Goeker M."/>
        </authorList>
    </citation>
    <scope>NUCLEOTIDE SEQUENCE [LARGE SCALE GENOMIC DNA]</scope>
    <source>
        <strain evidence="1 2">DSM 5391</strain>
    </source>
</reference>
<accession>A0A7X0HMJ9</accession>
<evidence type="ECO:0008006" key="3">
    <source>
        <dbReference type="Google" id="ProtNLM"/>
    </source>
</evidence>
<comment type="caution">
    <text evidence="1">The sequence shown here is derived from an EMBL/GenBank/DDBJ whole genome shotgun (WGS) entry which is preliminary data.</text>
</comment>
<dbReference type="Proteomes" id="UP000531594">
    <property type="component" value="Unassembled WGS sequence"/>
</dbReference>
<evidence type="ECO:0000313" key="2">
    <source>
        <dbReference type="Proteomes" id="UP000531594"/>
    </source>
</evidence>
<dbReference type="InterPro" id="IPR024423">
    <property type="entry name" value="DUF3050"/>
</dbReference>
<dbReference type="SUPFAM" id="SSF48613">
    <property type="entry name" value="Heme oxygenase-like"/>
    <property type="match status" value="1"/>
</dbReference>
<sequence>MSVNVLDELQSIRKELLAHPIYHELTTPDRVRVFMKHHIFAVWDFMSLLKRLQRSVTCVDVPWFPYEQPLFSRLINEIVVAEESDINGKGGFSSHFELYLEAMEECGADRGPFNAFADSLKDGKDFQAALSENPLIRGTVRDFVTFNLDLALHGELFEVAAVFFFGREGLIPEMFKPLVDSLMETGSSSERLVFYLNRHIEVDEDHHGPLAEQLFLELCENDPEKLSRAREIGAQGLKARMALWNGVLAEIKERNL</sequence>
<dbReference type="AlphaFoldDB" id="A0A7X0HMJ9"/>